<evidence type="ECO:0000313" key="3">
    <source>
        <dbReference type="EMBL" id="GAA3861535.1"/>
    </source>
</evidence>
<reference evidence="4" key="1">
    <citation type="journal article" date="2019" name="Int. J. Syst. Evol. Microbiol.">
        <title>The Global Catalogue of Microorganisms (GCM) 10K type strain sequencing project: providing services to taxonomists for standard genome sequencing and annotation.</title>
        <authorList>
            <consortium name="The Broad Institute Genomics Platform"/>
            <consortium name="The Broad Institute Genome Sequencing Center for Infectious Disease"/>
            <person name="Wu L."/>
            <person name="Ma J."/>
        </authorList>
    </citation>
    <scope>NUCLEOTIDE SEQUENCE [LARGE SCALE GENOMIC DNA]</scope>
    <source>
        <strain evidence="4">JCM 17190</strain>
    </source>
</reference>
<evidence type="ECO:0000256" key="1">
    <source>
        <dbReference type="SAM" id="SignalP"/>
    </source>
</evidence>
<feature type="chain" id="PRO_5046570908" evidence="1">
    <location>
        <begin position="25"/>
        <end position="265"/>
    </location>
</feature>
<evidence type="ECO:0000259" key="2">
    <source>
        <dbReference type="Pfam" id="PF11412"/>
    </source>
</evidence>
<evidence type="ECO:0000313" key="4">
    <source>
        <dbReference type="Proteomes" id="UP001399917"/>
    </source>
</evidence>
<name>A0ABP7K0C7_9RHOB</name>
<feature type="signal peptide" evidence="1">
    <location>
        <begin position="1"/>
        <end position="24"/>
    </location>
</feature>
<dbReference type="Pfam" id="PF11412">
    <property type="entry name" value="DsbD_N"/>
    <property type="match status" value="1"/>
</dbReference>
<dbReference type="EMBL" id="BAABDF010000005">
    <property type="protein sequence ID" value="GAA3861535.1"/>
    <property type="molecule type" value="Genomic_DNA"/>
</dbReference>
<keyword evidence="4" id="KW-1185">Reference proteome</keyword>
<dbReference type="Proteomes" id="UP001399917">
    <property type="component" value="Unassembled WGS sequence"/>
</dbReference>
<dbReference type="RefSeq" id="WP_344844440.1">
    <property type="nucleotide sequence ID" value="NZ_BAABDF010000005.1"/>
</dbReference>
<proteinExistence type="predicted"/>
<keyword evidence="1" id="KW-0732">Signal</keyword>
<dbReference type="InterPro" id="IPR028250">
    <property type="entry name" value="DsbDN"/>
</dbReference>
<organism evidence="3 4">
    <name type="scientific">Celeribacter arenosi</name>
    <dbReference type="NCBI Taxonomy" id="792649"/>
    <lineage>
        <taxon>Bacteria</taxon>
        <taxon>Pseudomonadati</taxon>
        <taxon>Pseudomonadota</taxon>
        <taxon>Alphaproteobacteria</taxon>
        <taxon>Rhodobacterales</taxon>
        <taxon>Roseobacteraceae</taxon>
        <taxon>Celeribacter</taxon>
    </lineage>
</organism>
<protein>
    <submittedName>
        <fullName evidence="3">Protein-disulfide reductase DsbD family protein</fullName>
    </submittedName>
</protein>
<feature type="domain" description="Thiol:disulfide interchange protein DsbD N-terminal" evidence="2">
    <location>
        <begin position="42"/>
        <end position="146"/>
    </location>
</feature>
<accession>A0ABP7K0C7</accession>
<gene>
    <name evidence="3" type="ORF">GCM10022404_10270</name>
</gene>
<comment type="caution">
    <text evidence="3">The sequence shown here is derived from an EMBL/GenBank/DDBJ whole genome shotgun (WGS) entry which is preliminary data.</text>
</comment>
<sequence>MHHDLILRAIAALTLSFAPMSLTAQSESEFARIEMLTGWQMENGNRMAAVRVALAPGWHTYWRAPGEAGIPPRFFWSGSQNVAAVRYHWPIPQVYEQNGMTFIGYEDELVLPIEIIPRTSGDIRLSGVMELGVCDDICMPLSAPLSATFDDSLDSADTAPIQKSLRSRPVAMTGVTCAAEPVSDGMRVKATMSLPSLGIGEMAVIEHPDPQVWVAESTMERTGTDVSVTTEMVQPDAQPFAIERSSLIITVLGNGQAYEARGCRG</sequence>